<dbReference type="Pfam" id="PF09362">
    <property type="entry name" value="DUF1996"/>
    <property type="match status" value="1"/>
</dbReference>
<dbReference type="PANTHER" id="PTHR43662:SF3">
    <property type="entry name" value="DOMAIN PROTEIN, PUTATIVE (AFU_ORTHOLOGUE AFUA_6G11970)-RELATED"/>
    <property type="match status" value="1"/>
</dbReference>
<evidence type="ECO:0000259" key="2">
    <source>
        <dbReference type="PROSITE" id="PS51212"/>
    </source>
</evidence>
<dbReference type="Pfam" id="PF01822">
    <property type="entry name" value="WSC"/>
    <property type="match status" value="1"/>
</dbReference>
<evidence type="ECO:0000313" key="4">
    <source>
        <dbReference type="Proteomes" id="UP001168146"/>
    </source>
</evidence>
<reference evidence="3" key="1">
    <citation type="submission" date="2021-12" db="EMBL/GenBank/DDBJ databases">
        <title>Black yeast isolated from Biological Soil Crust.</title>
        <authorList>
            <person name="Kurbessoian T."/>
        </authorList>
    </citation>
    <scope>NUCLEOTIDE SEQUENCE</scope>
    <source>
        <strain evidence="3">CCFEE 5208</strain>
    </source>
</reference>
<feature type="domain" description="WSC" evidence="2">
    <location>
        <begin position="394"/>
        <end position="493"/>
    </location>
</feature>
<feature type="region of interest" description="Disordered" evidence="1">
    <location>
        <begin position="509"/>
        <end position="531"/>
    </location>
</feature>
<dbReference type="EMBL" id="JASUXU010000007">
    <property type="protein sequence ID" value="KAK0325251.1"/>
    <property type="molecule type" value="Genomic_DNA"/>
</dbReference>
<accession>A0AAN6JCQ9</accession>
<dbReference type="SMART" id="SM00321">
    <property type="entry name" value="WSC"/>
    <property type="match status" value="1"/>
</dbReference>
<organism evidence="3 4">
    <name type="scientific">Friedmanniomyces endolithicus</name>
    <dbReference type="NCBI Taxonomy" id="329885"/>
    <lineage>
        <taxon>Eukaryota</taxon>
        <taxon>Fungi</taxon>
        <taxon>Dikarya</taxon>
        <taxon>Ascomycota</taxon>
        <taxon>Pezizomycotina</taxon>
        <taxon>Dothideomycetes</taxon>
        <taxon>Dothideomycetidae</taxon>
        <taxon>Mycosphaerellales</taxon>
        <taxon>Teratosphaeriaceae</taxon>
        <taxon>Friedmanniomyces</taxon>
    </lineage>
</organism>
<proteinExistence type="predicted"/>
<dbReference type="PANTHER" id="PTHR43662">
    <property type="match status" value="1"/>
</dbReference>
<dbReference type="PROSITE" id="PS51212">
    <property type="entry name" value="WSC"/>
    <property type="match status" value="1"/>
</dbReference>
<comment type="caution">
    <text evidence="3">The sequence shown here is derived from an EMBL/GenBank/DDBJ whole genome shotgun (WGS) entry which is preliminary data.</text>
</comment>
<evidence type="ECO:0000256" key="1">
    <source>
        <dbReference type="SAM" id="MobiDB-lite"/>
    </source>
</evidence>
<dbReference type="InterPro" id="IPR002889">
    <property type="entry name" value="WSC_carb-bd"/>
</dbReference>
<evidence type="ECO:0000313" key="3">
    <source>
        <dbReference type="EMBL" id="KAK0325251.1"/>
    </source>
</evidence>
<dbReference type="Proteomes" id="UP001168146">
    <property type="component" value="Unassembled WGS sequence"/>
</dbReference>
<dbReference type="AlphaFoldDB" id="A0AAN6JCQ9"/>
<name>A0AAN6JCQ9_9PEZI</name>
<dbReference type="InterPro" id="IPR018535">
    <property type="entry name" value="DUF1996"/>
</dbReference>
<sequence length="531" mass="56444">MIGINYSSHIQPQQHLIDQLNYAMAPNTKMTAAFGIAALLAAPVSAFWRMPCPGRLVLERIDPLIFPGIVSPHVHTVSGGSGFGFETSYAQQRASACSSCPIKQDLSAYWTPKLYYMGEGGSYFEDVPQAGEGNGVTGGMTVYYEQRGAQGADLLAFPPDFRMIAGDPFQRNFTGAQAAPGYAVSFVCLDYSGTSAYSNNMPNQNCPDGLRAQVYFPSCWDGVHTDSPDHSSHMAYPLGGHYDNGPCPASHPNQTVSIFFEVIYQTGNFADRWHSPNHHPFVFASGDRTGYGFHGDFINGWNTTALQSAIDTCTNDSGSLSDCPVFDDLYSDAECQACKVPPQVNEPTTGNLSTLPGCNPVSNGPGHETPITTCAVTPIGAPTQYFTDVTSSLGWEYVGCANDSLSERTFQGSSSGSATMTVETCIASCKAGGFSLAGLEFGSQCYCDNKYYDDPSGPRSPVPNLLGDCWQPCAGNGGQICGGSAALSVYKSCEGGACSNDVFHVNGTASAPTKRRRHVHGAGGHHGHGRL</sequence>
<feature type="compositionally biased region" description="Basic residues" evidence="1">
    <location>
        <begin position="513"/>
        <end position="531"/>
    </location>
</feature>
<gene>
    <name evidence="3" type="ORF">LTR82_003532</name>
</gene>
<protein>
    <recommendedName>
        <fullName evidence="2">WSC domain-containing protein</fullName>
    </recommendedName>
</protein>